<feature type="region of interest" description="Disordered" evidence="1">
    <location>
        <begin position="453"/>
        <end position="481"/>
    </location>
</feature>
<evidence type="ECO:0000313" key="3">
    <source>
        <dbReference type="EMBL" id="SEH70528.1"/>
    </source>
</evidence>
<feature type="compositionally biased region" description="Basic and acidic residues" evidence="1">
    <location>
        <begin position="467"/>
        <end position="481"/>
    </location>
</feature>
<dbReference type="STRING" id="1679444.PYTT_0107"/>
<name>A0A1C7PES8_9BACT</name>
<keyword evidence="3" id="KW-0413">Isomerase</keyword>
<dbReference type="EMBL" id="LT629973">
    <property type="protein sequence ID" value="SEH70528.1"/>
    <property type="molecule type" value="Genomic_DNA"/>
</dbReference>
<accession>A0A1C7PES8</accession>
<dbReference type="RefSeq" id="WP_071133171.1">
    <property type="nucleotide sequence ID" value="NZ_LIGX01000002.1"/>
</dbReference>
<dbReference type="GO" id="GO:0016853">
    <property type="term" value="F:isomerase activity"/>
    <property type="evidence" value="ECO:0007669"/>
    <property type="project" value="UniProtKB-KW"/>
</dbReference>
<dbReference type="Pfam" id="PF01346">
    <property type="entry name" value="FKBP_N"/>
    <property type="match status" value="2"/>
</dbReference>
<dbReference type="OrthoDB" id="9814548at2"/>
<feature type="domain" description="Peptidyl-prolyl cis-trans isomerase FKBP-type N-terminal" evidence="2">
    <location>
        <begin position="260"/>
        <end position="353"/>
    </location>
</feature>
<dbReference type="InterPro" id="IPR000774">
    <property type="entry name" value="PPIase_FKBP_N"/>
</dbReference>
<proteinExistence type="predicted"/>
<keyword evidence="4" id="KW-1185">Reference proteome</keyword>
<evidence type="ECO:0000256" key="1">
    <source>
        <dbReference type="SAM" id="MobiDB-lite"/>
    </source>
</evidence>
<dbReference type="KEGG" id="agl:PYTT_0107"/>
<dbReference type="Proteomes" id="UP000176204">
    <property type="component" value="Chromosome I"/>
</dbReference>
<sequence>MNIPLSLASSLLLPTALCMQENAPKPPAAIAAATENNEDEIIRQYSIYMGLQTVYGLQRYAIEAAAMSPADLDIIRQSALDHLGTSIDQKALDAEYEHISQAYMAALREEETERDKTFMQENAKRPGVVSLPIGIQYKVIPDPQGNNRTLDEMNGYMETTSSGRCIGGISTHESHDFSYVLPNILTDSAALQNMPKGKEFIFYIPVALLSPSKRKDEDDRASIIIYIFRHQHAGGSFWRQEDVPAPAEFKRIPPDLLRKHSELLGASVAHYIQSRWTEDAAQEIDRNIVKQTISYHISDTIDPAALRNEYKDVIRQYTAIQEKRQKERDRVFMQEHAKRPGIIDLGNGIQYAVEKDPANGNLPFTSARVTNIATISGRKNCQPSQNDLDGIEDFGIPDMLGESLKQIEPGRKWTFYLPFQLLPDIKRQLLTSLWKGACPEYVAISCVAAQKETDSSNKDEDIEDDATEKPSSCEDVWKRKDRSPEAMARDEEHFLRLLDLTPNVTVLPNGVRYASMIDPEGRNGSIKNVSIMTPHTLVGDSFGSHLHLDHQNTRPDGTEIYTHPLIEPYIDDLPEAKKWFFCIPTSLLDPADVEWYEQRIGVRPNYILYTLEANTTH</sequence>
<evidence type="ECO:0000259" key="2">
    <source>
        <dbReference type="Pfam" id="PF01346"/>
    </source>
</evidence>
<organism evidence="3 4">
    <name type="scientific">Akkermansia glycaniphila</name>
    <dbReference type="NCBI Taxonomy" id="1679444"/>
    <lineage>
        <taxon>Bacteria</taxon>
        <taxon>Pseudomonadati</taxon>
        <taxon>Verrucomicrobiota</taxon>
        <taxon>Verrucomicrobiia</taxon>
        <taxon>Verrucomicrobiales</taxon>
        <taxon>Akkermansiaceae</taxon>
        <taxon>Akkermansia</taxon>
    </lineage>
</organism>
<dbReference type="AlphaFoldDB" id="A0A1C7PES8"/>
<protein>
    <submittedName>
        <fullName evidence="3">Domain amino terminal to fkbp-type peptidyl-prolyl isomerase</fullName>
    </submittedName>
</protein>
<gene>
    <name evidence="3" type="ORF">PYTT_0107</name>
</gene>
<evidence type="ECO:0000313" key="4">
    <source>
        <dbReference type="Proteomes" id="UP000176204"/>
    </source>
</evidence>
<reference evidence="4" key="1">
    <citation type="submission" date="2016-09" db="EMBL/GenBank/DDBJ databases">
        <authorList>
            <person name="Koehorst J."/>
        </authorList>
    </citation>
    <scope>NUCLEOTIDE SEQUENCE [LARGE SCALE GENOMIC DNA]</scope>
</reference>
<dbReference type="GO" id="GO:0006457">
    <property type="term" value="P:protein folding"/>
    <property type="evidence" value="ECO:0007669"/>
    <property type="project" value="InterPro"/>
</dbReference>
<feature type="domain" description="Peptidyl-prolyl cis-trans isomerase FKBP-type N-terminal" evidence="2">
    <location>
        <begin position="94"/>
        <end position="139"/>
    </location>
</feature>